<dbReference type="PANTHER" id="PTHR13812:SF19">
    <property type="entry name" value="KETIMINE REDUCTASE MU-CRYSTALLIN"/>
    <property type="match status" value="1"/>
</dbReference>
<sequence length="318" mass="35230">MTMTFITAEQINQITKPHQLIDKLQNAFASDIETPLRQHYDIPNPDSSRETTLLMMPSWQVGKDIGVKLVSVVPESYKYKLPSIKGVYVLIDAKTGQVKAMLDAPSLTAKRTAAASALASRFLSDPNSKSLLMIGTGTLSSELIEAHCAVRPIKQVYVWGRNHEKAHQIVKRTAHLSVNVEAVSNLDDAIGKVDIISCATMSITPLIKGSLLKPGQHLDMVGAYRPDMREADDQCLLRSRIVVDNYQGALKETGDLAIPLKNNVIKKEKIEADLFELCREQKHFERNNSDITFFKSVGHALEDLAAAQLIVEKLRESA</sequence>
<proteinExistence type="predicted"/>
<name>A0ABQ6H885_9GAMM</name>
<dbReference type="InterPro" id="IPR003462">
    <property type="entry name" value="ODC_Mu_crystall"/>
</dbReference>
<keyword evidence="2" id="KW-1185">Reference proteome</keyword>
<evidence type="ECO:0000313" key="2">
    <source>
        <dbReference type="Proteomes" id="UP001157133"/>
    </source>
</evidence>
<dbReference type="Proteomes" id="UP001157133">
    <property type="component" value="Unassembled WGS sequence"/>
</dbReference>
<comment type="caution">
    <text evidence="1">The sequence shown here is derived from an EMBL/GenBank/DDBJ whole genome shotgun (WGS) entry which is preliminary data.</text>
</comment>
<dbReference type="Pfam" id="PF02423">
    <property type="entry name" value="OCD_Mu_crystall"/>
    <property type="match status" value="1"/>
</dbReference>
<reference evidence="1 2" key="1">
    <citation type="submission" date="2023-03" db="EMBL/GenBank/DDBJ databases">
        <title>Draft genome sequence of Thalassotalea eurytherma JCM 18482T.</title>
        <authorList>
            <person name="Sawabe T."/>
        </authorList>
    </citation>
    <scope>NUCLEOTIDE SEQUENCE [LARGE SCALE GENOMIC DNA]</scope>
    <source>
        <strain evidence="1 2">JCM 18482</strain>
    </source>
</reference>
<gene>
    <name evidence="1" type="ORF">theurythT_21080</name>
</gene>
<dbReference type="PANTHER" id="PTHR13812">
    <property type="entry name" value="KETIMINE REDUCTASE MU-CRYSTALLIN"/>
    <property type="match status" value="1"/>
</dbReference>
<dbReference type="Gene3D" id="3.40.50.720">
    <property type="entry name" value="NAD(P)-binding Rossmann-like Domain"/>
    <property type="match status" value="1"/>
</dbReference>
<dbReference type="InterPro" id="IPR036291">
    <property type="entry name" value="NAD(P)-bd_dom_sf"/>
</dbReference>
<protein>
    <submittedName>
        <fullName evidence="1">Ornithine cyclodeaminase</fullName>
    </submittedName>
</protein>
<dbReference type="EMBL" id="BSSU01000010">
    <property type="protein sequence ID" value="GLX82656.1"/>
    <property type="molecule type" value="Genomic_DNA"/>
</dbReference>
<evidence type="ECO:0000313" key="1">
    <source>
        <dbReference type="EMBL" id="GLX82656.1"/>
    </source>
</evidence>
<dbReference type="Gene3D" id="3.30.1780.10">
    <property type="entry name" value="ornithine cyclodeaminase, domain 1"/>
    <property type="match status" value="1"/>
</dbReference>
<accession>A0ABQ6H885</accession>
<dbReference type="SUPFAM" id="SSF51735">
    <property type="entry name" value="NAD(P)-binding Rossmann-fold domains"/>
    <property type="match status" value="1"/>
</dbReference>
<dbReference type="PIRSF" id="PIRSF001439">
    <property type="entry name" value="CryM"/>
    <property type="match status" value="1"/>
</dbReference>
<dbReference type="NCBIfam" id="NF004793">
    <property type="entry name" value="PRK06141.1"/>
    <property type="match status" value="1"/>
</dbReference>
<organism evidence="1 2">
    <name type="scientific">Thalassotalea eurytherma</name>
    <dbReference type="NCBI Taxonomy" id="1144278"/>
    <lineage>
        <taxon>Bacteria</taxon>
        <taxon>Pseudomonadati</taxon>
        <taxon>Pseudomonadota</taxon>
        <taxon>Gammaproteobacteria</taxon>
        <taxon>Alteromonadales</taxon>
        <taxon>Colwelliaceae</taxon>
        <taxon>Thalassotalea</taxon>
    </lineage>
</organism>
<dbReference type="InterPro" id="IPR023401">
    <property type="entry name" value="ODC_N"/>
</dbReference>